<dbReference type="InterPro" id="IPR047655">
    <property type="entry name" value="Transpos_IS630-like"/>
</dbReference>
<keyword evidence="3" id="KW-1185">Reference proteome</keyword>
<proteinExistence type="predicted"/>
<gene>
    <name evidence="2" type="ORF">TFLO_1545</name>
</gene>
<accession>A0ABM9WEK4</accession>
<protein>
    <recommendedName>
        <fullName evidence="1">Tc1-like transposase DDE domain-containing protein</fullName>
    </recommendedName>
</protein>
<dbReference type="InterPro" id="IPR038717">
    <property type="entry name" value="Tc1-like_DDE_dom"/>
</dbReference>
<name>A0ABM9WEK4_9LACT</name>
<comment type="caution">
    <text evidence="2">The sequence shown here is derived from an EMBL/GenBank/DDBJ whole genome shotgun (WGS) entry which is preliminary data.</text>
</comment>
<dbReference type="NCBIfam" id="NF033545">
    <property type="entry name" value="transpos_IS630"/>
    <property type="match status" value="1"/>
</dbReference>
<feature type="domain" description="Tc1-like transposase DDE" evidence="1">
    <location>
        <begin position="17"/>
        <end position="169"/>
    </location>
</feature>
<evidence type="ECO:0000259" key="1">
    <source>
        <dbReference type="Pfam" id="PF13358"/>
    </source>
</evidence>
<sequence>MEDVLDVYELPYDPQHPVVCMDEKPYQLLGESREPLPMRKGSDQKIDSEYVREGTCSIFVFTEPLGGVRHVNVRKQRTSVDWAEEIQYLVDIGYPNVEKITLVLDNLNTHTLASLYRAFPPEEARRIARRLEIHFTPLHGSWLNIAEIELNVMTRQCLHRRIDDFEKLRSELAAWERERNTRSSKIRWHFTNNQAREKMASLYPKIEKSNI</sequence>
<organism evidence="2 3">
    <name type="scientific">Trichococcus flocculiformis</name>
    <dbReference type="NCBI Taxonomy" id="82803"/>
    <lineage>
        <taxon>Bacteria</taxon>
        <taxon>Bacillati</taxon>
        <taxon>Bacillota</taxon>
        <taxon>Bacilli</taxon>
        <taxon>Lactobacillales</taxon>
        <taxon>Carnobacteriaceae</taxon>
        <taxon>Trichococcus</taxon>
    </lineage>
</organism>
<evidence type="ECO:0000313" key="2">
    <source>
        <dbReference type="EMBL" id="CZQ92440.1"/>
    </source>
</evidence>
<dbReference type="Pfam" id="PF13358">
    <property type="entry name" value="DDE_3"/>
    <property type="match status" value="1"/>
</dbReference>
<reference evidence="2 3" key="1">
    <citation type="submission" date="2016-02" db="EMBL/GenBank/DDBJ databases">
        <authorList>
            <person name="Strepis N."/>
        </authorList>
    </citation>
    <scope>NUCLEOTIDE SEQUENCE [LARGE SCALE GENOMIC DNA]</scope>
    <source>
        <strain evidence="2">Trichococcus flocculiformis</strain>
    </source>
</reference>
<dbReference type="EMBL" id="FJMZ01000015">
    <property type="protein sequence ID" value="CZQ92440.1"/>
    <property type="molecule type" value="Genomic_DNA"/>
</dbReference>
<dbReference type="Proteomes" id="UP000195947">
    <property type="component" value="Unassembled WGS sequence"/>
</dbReference>
<evidence type="ECO:0000313" key="3">
    <source>
        <dbReference type="Proteomes" id="UP000195947"/>
    </source>
</evidence>